<evidence type="ECO:0000313" key="2">
    <source>
        <dbReference type="EMBL" id="KOX93089.1"/>
    </source>
</evidence>
<dbReference type="EMBL" id="LIUF01000003">
    <property type="protein sequence ID" value="KOX93089.1"/>
    <property type="molecule type" value="Genomic_DNA"/>
</dbReference>
<dbReference type="PANTHER" id="PTHR34075:SF5">
    <property type="entry name" value="BLR3430 PROTEIN"/>
    <property type="match status" value="1"/>
</dbReference>
<proteinExistence type="predicted"/>
<accession>A0A0M9AJ56</accession>
<dbReference type="PANTHER" id="PTHR34075">
    <property type="entry name" value="BLR3430 PROTEIN"/>
    <property type="match status" value="1"/>
</dbReference>
<evidence type="ECO:0000313" key="3">
    <source>
        <dbReference type="Proteomes" id="UP000037729"/>
    </source>
</evidence>
<protein>
    <submittedName>
        <fullName evidence="2">Nucleic acid-binding protein</fullName>
    </submittedName>
</protein>
<dbReference type="OrthoDB" id="9573at2157"/>
<dbReference type="STRING" id="1705562.AMS69_11615"/>
<reference evidence="2 3" key="1">
    <citation type="submission" date="2015-08" db="EMBL/GenBank/DDBJ databases">
        <title>Genomes of Isolates from Cabo Rojo, PR.</title>
        <authorList>
            <person name="Sanchez-Nieves R.L."/>
            <person name="Montalvo-Rodriguez R."/>
        </authorList>
    </citation>
    <scope>NUCLEOTIDE SEQUENCE [LARGE SCALE GENOMIC DNA]</scope>
    <source>
        <strain evidence="2 3">SL3</strain>
    </source>
</reference>
<dbReference type="Proteomes" id="UP000037729">
    <property type="component" value="Unassembled WGS sequence"/>
</dbReference>
<keyword evidence="3" id="KW-1185">Reference proteome</keyword>
<dbReference type="Pfam" id="PF01796">
    <property type="entry name" value="OB_ChsH2_C"/>
    <property type="match status" value="1"/>
</dbReference>
<dbReference type="InterPro" id="IPR052513">
    <property type="entry name" value="Thioester_dehydratase-like"/>
</dbReference>
<dbReference type="InterPro" id="IPR002878">
    <property type="entry name" value="ChsH2_C"/>
</dbReference>
<dbReference type="AlphaFoldDB" id="A0A0M9AJ56"/>
<dbReference type="InterPro" id="IPR012340">
    <property type="entry name" value="NA-bd_OB-fold"/>
</dbReference>
<gene>
    <name evidence="2" type="ORF">AMS69_11615</name>
</gene>
<dbReference type="PATRIC" id="fig|1705562.3.peg.508"/>
<evidence type="ECO:0000259" key="1">
    <source>
        <dbReference type="Pfam" id="PF01796"/>
    </source>
</evidence>
<organism evidence="2 3">
    <name type="scientific">Haloarcula rubripromontorii</name>
    <dbReference type="NCBI Taxonomy" id="1705562"/>
    <lineage>
        <taxon>Archaea</taxon>
        <taxon>Methanobacteriati</taxon>
        <taxon>Methanobacteriota</taxon>
        <taxon>Stenosarchaea group</taxon>
        <taxon>Halobacteria</taxon>
        <taxon>Halobacteriales</taxon>
        <taxon>Haloarculaceae</taxon>
        <taxon>Haloarcula</taxon>
    </lineage>
</organism>
<dbReference type="SUPFAM" id="SSF50249">
    <property type="entry name" value="Nucleic acid-binding proteins"/>
    <property type="match status" value="1"/>
</dbReference>
<name>A0A0M9AJ56_9EURY</name>
<comment type="caution">
    <text evidence="2">The sequence shown here is derived from an EMBL/GenBank/DDBJ whole genome shotgun (WGS) entry which is preliminary data.</text>
</comment>
<feature type="domain" description="ChsH2 C-terminal OB-fold" evidence="1">
    <location>
        <begin position="51"/>
        <end position="108"/>
    </location>
</feature>
<dbReference type="RefSeq" id="WP_053968227.1">
    <property type="nucleotide sequence ID" value="NZ_LIUF01000003.1"/>
</dbReference>
<sequence length="128" mass="13958">MTESAQDGEYDAWLDSIESDDGYYLECSNGHGWLPPRRVCPRCHDQDLARVDLPESGEIASYTTITVPTPQFEDDAPYVTAIADFGPVSVTGLVRGVDPDDVAIGDVVGLDVGERVTTGERVVVFRPR</sequence>